<dbReference type="Proteomes" id="UP000789901">
    <property type="component" value="Unassembled WGS sequence"/>
</dbReference>
<evidence type="ECO:0000313" key="2">
    <source>
        <dbReference type="Proteomes" id="UP000789901"/>
    </source>
</evidence>
<reference evidence="1 2" key="1">
    <citation type="submission" date="2021-06" db="EMBL/GenBank/DDBJ databases">
        <authorList>
            <person name="Kallberg Y."/>
            <person name="Tangrot J."/>
            <person name="Rosling A."/>
        </authorList>
    </citation>
    <scope>NUCLEOTIDE SEQUENCE [LARGE SCALE GENOMIC DNA]</scope>
    <source>
        <strain evidence="1 2">120-4 pot B 10/14</strain>
    </source>
</reference>
<comment type="caution">
    <text evidence="1">The sequence shown here is derived from an EMBL/GenBank/DDBJ whole genome shotgun (WGS) entry which is preliminary data.</text>
</comment>
<sequence>EFKLHPPYHGGKFYQKDLNTWYEIEEMLVESWKETGGEFADYQGKDYQKIQQAIEKLGGKLYKDRDRKYNKKGKNGVKPSFTVDGDVFSKNESEKVEKDGKREYEYICNSCSGCSGNGHSSVLKDGEPTEGILFHLKEHRKSCQICRDKYEKDQENLPKKSQKQNLLNNCSQCEQEYLEAQRIVQQEPDK</sequence>
<name>A0ABN7UVB2_GIGMA</name>
<gene>
    <name evidence="1" type="ORF">GMARGA_LOCUS10878</name>
</gene>
<accession>A0ABN7UVB2</accession>
<protein>
    <submittedName>
        <fullName evidence="1">46124_t:CDS:1</fullName>
    </submittedName>
</protein>
<proteinExistence type="predicted"/>
<dbReference type="EMBL" id="CAJVQB010006212">
    <property type="protein sequence ID" value="CAG8679591.1"/>
    <property type="molecule type" value="Genomic_DNA"/>
</dbReference>
<feature type="non-terminal residue" evidence="1">
    <location>
        <position position="1"/>
    </location>
</feature>
<organism evidence="1 2">
    <name type="scientific">Gigaspora margarita</name>
    <dbReference type="NCBI Taxonomy" id="4874"/>
    <lineage>
        <taxon>Eukaryota</taxon>
        <taxon>Fungi</taxon>
        <taxon>Fungi incertae sedis</taxon>
        <taxon>Mucoromycota</taxon>
        <taxon>Glomeromycotina</taxon>
        <taxon>Glomeromycetes</taxon>
        <taxon>Diversisporales</taxon>
        <taxon>Gigasporaceae</taxon>
        <taxon>Gigaspora</taxon>
    </lineage>
</organism>
<keyword evidence="2" id="KW-1185">Reference proteome</keyword>
<evidence type="ECO:0000313" key="1">
    <source>
        <dbReference type="EMBL" id="CAG8679591.1"/>
    </source>
</evidence>